<evidence type="ECO:0000313" key="3">
    <source>
        <dbReference type="Proteomes" id="UP001230908"/>
    </source>
</evidence>
<feature type="region of interest" description="Disordered" evidence="1">
    <location>
        <begin position="57"/>
        <end position="78"/>
    </location>
</feature>
<comment type="caution">
    <text evidence="2">The sequence shown here is derived from an EMBL/GenBank/DDBJ whole genome shotgun (WGS) entry which is preliminary data.</text>
</comment>
<evidence type="ECO:0000313" key="2">
    <source>
        <dbReference type="EMBL" id="MDQ7906751.1"/>
    </source>
</evidence>
<protein>
    <recommendedName>
        <fullName evidence="4">AAA+ ATPase domain-containing protein</fullName>
    </recommendedName>
</protein>
<dbReference type="RefSeq" id="WP_308714027.1">
    <property type="nucleotide sequence ID" value="NZ_JAVHUY010000017.1"/>
</dbReference>
<name>A0ABU0ZI68_9ACTN</name>
<feature type="region of interest" description="Disordered" evidence="1">
    <location>
        <begin position="341"/>
        <end position="415"/>
    </location>
</feature>
<sequence>MTAVDDPGTPTWEGIHAAQTHLAGLGHAAEQANGRREVSDDEIADLAIAAIRADQDLKDGWIDEPPPESDLPEAPGATATGEEVPLFVDVAAVLSGGLPEAPPPVLLRRTDGHCLLYAAKVNVLFGDPECGKTWIALAAIVEALADDRRAAIIDLDHNGAAEILSRLLMLGARPDVLSDPNRFRLAEPEDEDNLVLTVAALRMFRPAVALVDSLGELLPLFGLNSSNPDDYTVAHRRVLTPLANAGAAVVAIDHLPKSDDARVHGQTGTLAKRRAVNGVTLRVRVHETFAPGRGGAANLTVEKDRSGGVRAHCPGAGKSAPAGRFVLSAWPDGTLTWAVTGPPRDDGIESAPDPDVALLDQLDPPPRSQRDVKERMGWGGSRAMSALRRWREQQKHATDEADPMPEPDPMLPLPT</sequence>
<keyword evidence="3" id="KW-1185">Reference proteome</keyword>
<dbReference type="InterPro" id="IPR027417">
    <property type="entry name" value="P-loop_NTPase"/>
</dbReference>
<dbReference type="EMBL" id="JAVHUY010000017">
    <property type="protein sequence ID" value="MDQ7906751.1"/>
    <property type="molecule type" value="Genomic_DNA"/>
</dbReference>
<accession>A0ABU0ZI68</accession>
<dbReference type="Gene3D" id="3.40.50.300">
    <property type="entry name" value="P-loop containing nucleotide triphosphate hydrolases"/>
    <property type="match status" value="1"/>
</dbReference>
<dbReference type="Proteomes" id="UP001230908">
    <property type="component" value="Unassembled WGS sequence"/>
</dbReference>
<evidence type="ECO:0008006" key="4">
    <source>
        <dbReference type="Google" id="ProtNLM"/>
    </source>
</evidence>
<feature type="compositionally biased region" description="Basic and acidic residues" evidence="1">
    <location>
        <begin position="389"/>
        <end position="399"/>
    </location>
</feature>
<reference evidence="2 3" key="1">
    <citation type="submission" date="2023-08" db="EMBL/GenBank/DDBJ databases">
        <title>Phytohabitans sansha sp. nov., isolated from marine sediment.</title>
        <authorList>
            <person name="Zhao Y."/>
            <person name="Yi K."/>
        </authorList>
    </citation>
    <scope>NUCLEOTIDE SEQUENCE [LARGE SCALE GENOMIC DNA]</scope>
    <source>
        <strain evidence="2 3">ZYX-F-186</strain>
    </source>
</reference>
<evidence type="ECO:0000256" key="1">
    <source>
        <dbReference type="SAM" id="MobiDB-lite"/>
    </source>
</evidence>
<organism evidence="2 3">
    <name type="scientific">Phytohabitans maris</name>
    <dbReference type="NCBI Taxonomy" id="3071409"/>
    <lineage>
        <taxon>Bacteria</taxon>
        <taxon>Bacillati</taxon>
        <taxon>Actinomycetota</taxon>
        <taxon>Actinomycetes</taxon>
        <taxon>Micromonosporales</taxon>
        <taxon>Micromonosporaceae</taxon>
    </lineage>
</organism>
<dbReference type="SUPFAM" id="SSF52540">
    <property type="entry name" value="P-loop containing nucleoside triphosphate hydrolases"/>
    <property type="match status" value="1"/>
</dbReference>
<proteinExistence type="predicted"/>
<feature type="compositionally biased region" description="Pro residues" evidence="1">
    <location>
        <begin position="406"/>
        <end position="415"/>
    </location>
</feature>
<gene>
    <name evidence="2" type="ORF">RB614_19735</name>
</gene>